<protein>
    <submittedName>
        <fullName evidence="2">Uncharacterized protein</fullName>
    </submittedName>
</protein>
<dbReference type="EMBL" id="CP009618">
    <property type="protein sequence ID" value="AIW21161.1"/>
    <property type="molecule type" value="Genomic_DNA"/>
</dbReference>
<gene>
    <name evidence="2" type="ORF">IX92_19220</name>
</gene>
<accession>A0AAN0SGZ6</accession>
<feature type="signal peptide" evidence="1">
    <location>
        <begin position="1"/>
        <end position="22"/>
    </location>
</feature>
<dbReference type="RefSeq" id="WP_043010156.1">
    <property type="nucleotide sequence ID" value="NZ_CP009618.1"/>
</dbReference>
<dbReference type="KEGG" id="vcy:IX92_19220"/>
<keyword evidence="1" id="KW-0732">Signal</keyword>
<proteinExistence type="predicted"/>
<organism evidence="2 3">
    <name type="scientific">Vibrio coralliilyticus</name>
    <dbReference type="NCBI Taxonomy" id="190893"/>
    <lineage>
        <taxon>Bacteria</taxon>
        <taxon>Pseudomonadati</taxon>
        <taxon>Pseudomonadota</taxon>
        <taxon>Gammaproteobacteria</taxon>
        <taxon>Vibrionales</taxon>
        <taxon>Vibrionaceae</taxon>
        <taxon>Vibrio</taxon>
    </lineage>
</organism>
<feature type="chain" id="PRO_5042824182" evidence="1">
    <location>
        <begin position="23"/>
        <end position="119"/>
    </location>
</feature>
<dbReference type="Proteomes" id="UP000030081">
    <property type="component" value="Chromosome 2"/>
</dbReference>
<evidence type="ECO:0000256" key="1">
    <source>
        <dbReference type="SAM" id="SignalP"/>
    </source>
</evidence>
<evidence type="ECO:0000313" key="3">
    <source>
        <dbReference type="Proteomes" id="UP000030081"/>
    </source>
</evidence>
<name>A0AAN0SGZ6_9VIBR</name>
<keyword evidence="3" id="KW-1185">Reference proteome</keyword>
<sequence>MISKLKTLLVLLLMVAPNVVYAKHASREVTVTQLHPISTKRPVSPNSENSTRIYVNPGAWGDTTCRQDAADLLKEDTHLLSILLMAWTTGKKIIIEVDDTSIPWGPSQTVCQVTALSIK</sequence>
<evidence type="ECO:0000313" key="2">
    <source>
        <dbReference type="EMBL" id="AIW21161.1"/>
    </source>
</evidence>
<dbReference type="AlphaFoldDB" id="A0AAN0SGZ6"/>
<reference evidence="2 3" key="1">
    <citation type="submission" date="2014-10" db="EMBL/GenBank/DDBJ databases">
        <title>The Complete Genome Sequence for the Shellfish Pathogen Vibrio coralliilyticus RE98 Isolated from a Shellfish Hatchery.</title>
        <authorList>
            <person name="Richards G.P."/>
            <person name="Bono J.L."/>
            <person name="Watson M.A."/>
            <person name="Needleman D.S."/>
        </authorList>
    </citation>
    <scope>NUCLEOTIDE SEQUENCE [LARGE SCALE GENOMIC DNA]</scope>
    <source>
        <strain evidence="2 3">RE98</strain>
    </source>
</reference>